<protein>
    <recommendedName>
        <fullName evidence="11">Alanine--tRNA ligase</fullName>
        <ecNumber evidence="11">6.1.1.7</ecNumber>
    </recommendedName>
    <alternativeName>
        <fullName evidence="11">Alanyl-tRNA synthetase</fullName>
        <shortName evidence="11">AlaRS</shortName>
    </alternativeName>
</protein>
<keyword evidence="4 11" id="KW-0479">Metal-binding</keyword>
<dbReference type="Gene3D" id="3.10.310.40">
    <property type="match status" value="1"/>
</dbReference>
<dbReference type="Gene3D" id="3.30.54.20">
    <property type="match status" value="1"/>
</dbReference>
<evidence type="ECO:0000256" key="3">
    <source>
        <dbReference type="ARBA" id="ARBA00022598"/>
    </source>
</evidence>
<dbReference type="Proteomes" id="UP001267710">
    <property type="component" value="Unassembled WGS sequence"/>
</dbReference>
<dbReference type="EC" id="6.1.1.7" evidence="11"/>
<evidence type="ECO:0000313" key="14">
    <source>
        <dbReference type="EMBL" id="MDR6215774.1"/>
    </source>
</evidence>
<dbReference type="InterPro" id="IPR018162">
    <property type="entry name" value="Ala-tRNA-ligase_IIc_anticod-bd"/>
</dbReference>
<feature type="domain" description="Alanyl-transfer RNA synthetases family profile" evidence="13">
    <location>
        <begin position="1"/>
        <end position="712"/>
    </location>
</feature>
<evidence type="ECO:0000256" key="4">
    <source>
        <dbReference type="ARBA" id="ARBA00022723"/>
    </source>
</evidence>
<comment type="catalytic activity">
    <reaction evidence="11">
        <text>tRNA(Ala) + L-alanine + ATP = L-alanyl-tRNA(Ala) + AMP + diphosphate</text>
        <dbReference type="Rhea" id="RHEA:12540"/>
        <dbReference type="Rhea" id="RHEA-COMP:9657"/>
        <dbReference type="Rhea" id="RHEA-COMP:9923"/>
        <dbReference type="ChEBI" id="CHEBI:30616"/>
        <dbReference type="ChEBI" id="CHEBI:33019"/>
        <dbReference type="ChEBI" id="CHEBI:57972"/>
        <dbReference type="ChEBI" id="CHEBI:78442"/>
        <dbReference type="ChEBI" id="CHEBI:78497"/>
        <dbReference type="ChEBI" id="CHEBI:456215"/>
        <dbReference type="EC" id="6.1.1.7"/>
    </reaction>
</comment>
<gene>
    <name evidence="11" type="primary">alaS</name>
    <name evidence="14" type="ORF">QE399_003463</name>
</gene>
<dbReference type="EMBL" id="JAVIZX010000001">
    <property type="protein sequence ID" value="MDR6215774.1"/>
    <property type="molecule type" value="Genomic_DNA"/>
</dbReference>
<dbReference type="SMART" id="SM00863">
    <property type="entry name" value="tRNA_SAD"/>
    <property type="match status" value="1"/>
</dbReference>
<comment type="cofactor">
    <cofactor evidence="11">
        <name>Zn(2+)</name>
        <dbReference type="ChEBI" id="CHEBI:29105"/>
    </cofactor>
    <text evidence="11">Binds 1 zinc ion per subunit.</text>
</comment>
<evidence type="ECO:0000256" key="8">
    <source>
        <dbReference type="ARBA" id="ARBA00022884"/>
    </source>
</evidence>
<keyword evidence="7 11" id="KW-0067">ATP-binding</keyword>
<keyword evidence="8 11" id="KW-0694">RNA-binding</keyword>
<keyword evidence="2 11" id="KW-0820">tRNA-binding</keyword>
<keyword evidence="11" id="KW-0963">Cytoplasm</keyword>
<feature type="binding site" evidence="11">
    <location>
        <position position="669"/>
    </location>
    <ligand>
        <name>Zn(2+)</name>
        <dbReference type="ChEBI" id="CHEBI:29105"/>
    </ligand>
</feature>
<dbReference type="InterPro" id="IPR050058">
    <property type="entry name" value="Ala-tRNA_ligase"/>
</dbReference>
<proteinExistence type="inferred from homology"/>
<dbReference type="Gene3D" id="3.30.980.10">
    <property type="entry name" value="Threonyl-trna Synthetase, Chain A, domain 2"/>
    <property type="match status" value="1"/>
</dbReference>
<comment type="function">
    <text evidence="11">Catalyzes the attachment of alanine to tRNA(Ala) in a two-step reaction: alanine is first activated by ATP to form Ala-AMP and then transferred to the acceptor end of tRNA(Ala). Also edits incorrectly charged Ser-tRNA(Ala) and Gly-tRNA(Ala) via its editing domain.</text>
</comment>
<comment type="caution">
    <text evidence="14">The sequence shown here is derived from an EMBL/GenBank/DDBJ whole genome shotgun (WGS) entry which is preliminary data.</text>
</comment>
<evidence type="ECO:0000256" key="7">
    <source>
        <dbReference type="ARBA" id="ARBA00022840"/>
    </source>
</evidence>
<comment type="subcellular location">
    <subcellularLocation>
        <location evidence="11">Cytoplasm</location>
    </subcellularLocation>
</comment>
<dbReference type="InterPro" id="IPR018164">
    <property type="entry name" value="Ala-tRNA-synth_IIc_N"/>
</dbReference>
<feature type="coiled-coil region" evidence="12">
    <location>
        <begin position="728"/>
        <end position="762"/>
    </location>
</feature>
<sequence length="878" mass="95148">MKVSEIRAQFLQFFAERGHTIVPSSPLVPGNDPTLMFTNSGMVQFKDVFLGTDKRSYNRATSVQACLRAGGKHNDLENVGYTARHHTFFEMLGNWSFGDYFKRESLNWAWELLTQVYKLPADKLYATVYQEDDEAYGIWEEIFVKAGWTPERVKQEGRIIRIGDNKGGRYKSDNFWMMADTGPCGPCSEIFYDHGAHIPGGPPGSPDEDGDRFIEIWNNVFMQFDMKEDGSVTPLPAPCVDTGMGLERLAAILQHVHSNYEIDIFDALIKAAARETRTTDLANPSLKVIADHIRATSFLISDGVIPSNEGRGYVQRRIVRRAIRHGYKLGQKTPFFHKLVKDLAEQMGDAYPKLREQQQRITEVLKAEEERFFETLANGMDILDTALAGGAQVLPGDVAFKLHDTYGFPLDLSADVCRERGVSVDEAGFKAAMERQKAQARAAGKFKMDRALDYTGASNRFSGYEQLKESAKIVALYVNGTSVDALKAGEDGVVVLDTTPFYAESGGQVGDEGVISTGSAHFAVNDTIKIKADVFGHHGTLESGALKVGDGVDAEVNTQLRAATMRNHSVTHLMHKALREVLGEHVQQKGSLVNAERTRFDFAHNAPITDAQIREIERRVNAEILANTPTGARVMDIESAQKTGAMMLFGEKYGDSVRVLDIGTSRELCGGTHVTRTGDIGLFKIVAEGGVAAGVRRVEAITGEAAVAYVQQLEDTVNRAAGALRAPAGELTGRIGQALDQIKALEKEIAALKGKLASSQGDELAAQAVEAQGVKVLAARLEGADAKTLRDTMDKLKDKLKSAAIVLAAVDGAKVQIAAGVTPDVMAKVKAGELVNFVAQQVGGKGGGKPDMAMAGGTDAAALPAALASVQAWVAERL</sequence>
<dbReference type="SUPFAM" id="SSF50447">
    <property type="entry name" value="Translation proteins"/>
    <property type="match status" value="1"/>
</dbReference>
<evidence type="ECO:0000259" key="13">
    <source>
        <dbReference type="PROSITE" id="PS50860"/>
    </source>
</evidence>
<evidence type="ECO:0000256" key="11">
    <source>
        <dbReference type="HAMAP-Rule" id="MF_00036"/>
    </source>
</evidence>
<dbReference type="InterPro" id="IPR012947">
    <property type="entry name" value="tRNA_SAD"/>
</dbReference>
<evidence type="ECO:0000256" key="1">
    <source>
        <dbReference type="ARBA" id="ARBA00008226"/>
    </source>
</evidence>
<evidence type="ECO:0000256" key="6">
    <source>
        <dbReference type="ARBA" id="ARBA00022833"/>
    </source>
</evidence>
<dbReference type="PRINTS" id="PR00980">
    <property type="entry name" value="TRNASYNTHALA"/>
</dbReference>
<keyword evidence="5 11" id="KW-0547">Nucleotide-binding</keyword>
<feature type="binding site" evidence="11">
    <location>
        <position position="673"/>
    </location>
    <ligand>
        <name>Zn(2+)</name>
        <dbReference type="ChEBI" id="CHEBI:29105"/>
    </ligand>
</feature>
<dbReference type="InterPro" id="IPR045864">
    <property type="entry name" value="aa-tRNA-synth_II/BPL/LPL"/>
</dbReference>
<dbReference type="InterPro" id="IPR003156">
    <property type="entry name" value="DHHA1_dom"/>
</dbReference>
<feature type="binding site" evidence="11">
    <location>
        <position position="572"/>
    </location>
    <ligand>
        <name>Zn(2+)</name>
        <dbReference type="ChEBI" id="CHEBI:29105"/>
    </ligand>
</feature>
<accession>A0ABU1IEX2</accession>
<evidence type="ECO:0000256" key="2">
    <source>
        <dbReference type="ARBA" id="ARBA00022555"/>
    </source>
</evidence>
<evidence type="ECO:0000256" key="5">
    <source>
        <dbReference type="ARBA" id="ARBA00022741"/>
    </source>
</evidence>
<dbReference type="Pfam" id="PF02272">
    <property type="entry name" value="DHHA1"/>
    <property type="match status" value="1"/>
</dbReference>
<feature type="binding site" evidence="11">
    <location>
        <position position="568"/>
    </location>
    <ligand>
        <name>Zn(2+)</name>
        <dbReference type="ChEBI" id="CHEBI:29105"/>
    </ligand>
</feature>
<comment type="similarity">
    <text evidence="1 11">Belongs to the class-II aminoacyl-tRNA synthetase family.</text>
</comment>
<comment type="domain">
    <text evidence="11">Consists of three domains; the N-terminal catalytic domain, the editing domain and the C-terminal C-Ala domain. The editing domain removes incorrectly charged amino acids, while the C-Ala domain, along with tRNA(Ala), serves as a bridge to cooperatively bring together the editing and aminoacylation centers thus stimulating deacylation of misacylated tRNAs.</text>
</comment>
<dbReference type="InterPro" id="IPR018165">
    <property type="entry name" value="Ala-tRNA-synth_IIc_core"/>
</dbReference>
<keyword evidence="12" id="KW-0175">Coiled coil</keyword>
<dbReference type="GO" id="GO:0004813">
    <property type="term" value="F:alanine-tRNA ligase activity"/>
    <property type="evidence" value="ECO:0007669"/>
    <property type="project" value="UniProtKB-EC"/>
</dbReference>
<dbReference type="SUPFAM" id="SSF55681">
    <property type="entry name" value="Class II aaRS and biotin synthetases"/>
    <property type="match status" value="1"/>
</dbReference>
<reference evidence="14 15" key="1">
    <citation type="submission" date="2023-08" db="EMBL/GenBank/DDBJ databases">
        <title>Functional and genomic diversity of the sorghum phyllosphere microbiome.</title>
        <authorList>
            <person name="Shade A."/>
        </authorList>
    </citation>
    <scope>NUCLEOTIDE SEQUENCE [LARGE SCALE GENOMIC DNA]</scope>
    <source>
        <strain evidence="14 15">SORGH_AS_0335</strain>
    </source>
</reference>
<dbReference type="Gene3D" id="3.30.930.10">
    <property type="entry name" value="Bira Bifunctional Protein, Domain 2"/>
    <property type="match status" value="1"/>
</dbReference>
<dbReference type="InterPro" id="IPR018163">
    <property type="entry name" value="Thr/Ala-tRNA-synth_IIc_edit"/>
</dbReference>
<keyword evidence="10 11" id="KW-0030">Aminoacyl-tRNA synthetase</keyword>
<name>A0ABU1IEX2_9BURK</name>
<keyword evidence="3 11" id="KW-0436">Ligase</keyword>
<dbReference type="Gene3D" id="2.40.30.130">
    <property type="match status" value="1"/>
</dbReference>
<keyword evidence="15" id="KW-1185">Reference proteome</keyword>
<keyword evidence="6 11" id="KW-0862">Zinc</keyword>
<dbReference type="NCBIfam" id="TIGR00344">
    <property type="entry name" value="alaS"/>
    <property type="match status" value="1"/>
</dbReference>
<dbReference type="InterPro" id="IPR023033">
    <property type="entry name" value="Ala_tRNA_ligase_euk/bac"/>
</dbReference>
<dbReference type="PROSITE" id="PS50860">
    <property type="entry name" value="AA_TRNA_LIGASE_II_ALA"/>
    <property type="match status" value="1"/>
</dbReference>
<evidence type="ECO:0000256" key="9">
    <source>
        <dbReference type="ARBA" id="ARBA00022917"/>
    </source>
</evidence>
<dbReference type="Pfam" id="PF07973">
    <property type="entry name" value="tRNA_SAD"/>
    <property type="match status" value="1"/>
</dbReference>
<dbReference type="PANTHER" id="PTHR11777">
    <property type="entry name" value="ALANYL-TRNA SYNTHETASE"/>
    <property type="match status" value="1"/>
</dbReference>
<dbReference type="SUPFAM" id="SSF101353">
    <property type="entry name" value="Putative anticodon-binding domain of alanyl-tRNA synthetase (AlaRS)"/>
    <property type="match status" value="1"/>
</dbReference>
<dbReference type="CDD" id="cd00673">
    <property type="entry name" value="AlaRS_core"/>
    <property type="match status" value="1"/>
</dbReference>
<organism evidence="14 15">
    <name type="scientific">Paracidovorax wautersii</name>
    <dbReference type="NCBI Taxonomy" id="1177982"/>
    <lineage>
        <taxon>Bacteria</taxon>
        <taxon>Pseudomonadati</taxon>
        <taxon>Pseudomonadota</taxon>
        <taxon>Betaproteobacteria</taxon>
        <taxon>Burkholderiales</taxon>
        <taxon>Comamonadaceae</taxon>
        <taxon>Paracidovorax</taxon>
    </lineage>
</organism>
<dbReference type="PANTHER" id="PTHR11777:SF9">
    <property type="entry name" value="ALANINE--TRNA LIGASE, CYTOPLASMIC"/>
    <property type="match status" value="1"/>
</dbReference>
<dbReference type="Pfam" id="PF01411">
    <property type="entry name" value="tRNA-synt_2c"/>
    <property type="match status" value="1"/>
</dbReference>
<evidence type="ECO:0000313" key="15">
    <source>
        <dbReference type="Proteomes" id="UP001267710"/>
    </source>
</evidence>
<dbReference type="Gene3D" id="6.10.250.550">
    <property type="match status" value="1"/>
</dbReference>
<dbReference type="InterPro" id="IPR009000">
    <property type="entry name" value="Transl_B-barrel_sf"/>
</dbReference>
<dbReference type="RefSeq" id="WP_309830675.1">
    <property type="nucleotide sequence ID" value="NZ_JAVIZX010000001.1"/>
</dbReference>
<keyword evidence="9 11" id="KW-0648">Protein biosynthesis</keyword>
<dbReference type="SUPFAM" id="SSF55186">
    <property type="entry name" value="ThrRS/AlaRS common domain"/>
    <property type="match status" value="1"/>
</dbReference>
<dbReference type="HAMAP" id="MF_00036_B">
    <property type="entry name" value="Ala_tRNA_synth_B"/>
    <property type="match status" value="1"/>
</dbReference>
<evidence type="ECO:0000256" key="12">
    <source>
        <dbReference type="SAM" id="Coils"/>
    </source>
</evidence>
<evidence type="ECO:0000256" key="10">
    <source>
        <dbReference type="ARBA" id="ARBA00023146"/>
    </source>
</evidence>
<dbReference type="InterPro" id="IPR002318">
    <property type="entry name" value="Ala-tRNA-lgiase_IIc"/>
</dbReference>